<name>A0ABW6K0T5_9BACI</name>
<reference evidence="1 2" key="1">
    <citation type="submission" date="2024-08" db="EMBL/GenBank/DDBJ databases">
        <title>Two novel Cytobacillus novel species.</title>
        <authorList>
            <person name="Liu G."/>
        </authorList>
    </citation>
    <scope>NUCLEOTIDE SEQUENCE [LARGE SCALE GENOMIC DNA]</scope>
    <source>
        <strain evidence="1 2">FJAT-53684</strain>
    </source>
</reference>
<dbReference type="Proteomes" id="UP001601058">
    <property type="component" value="Unassembled WGS sequence"/>
</dbReference>
<proteinExistence type="predicted"/>
<comment type="caution">
    <text evidence="1">The sequence shown here is derived from an EMBL/GenBank/DDBJ whole genome shotgun (WGS) entry which is preliminary data.</text>
</comment>
<accession>A0ABW6K0T5</accession>
<sequence>MMWFLIILCVSMLAFGFVVDWWYKKHGIKNVDPEENAKHVSASERAYIESHMDNIKDDLNNDQF</sequence>
<keyword evidence="2" id="KW-1185">Reference proteome</keyword>
<protein>
    <submittedName>
        <fullName evidence="1">Uncharacterized protein</fullName>
    </submittedName>
</protein>
<gene>
    <name evidence="1" type="ORF">ACFYKT_15680</name>
</gene>
<evidence type="ECO:0000313" key="2">
    <source>
        <dbReference type="Proteomes" id="UP001601058"/>
    </source>
</evidence>
<organism evidence="1 2">
    <name type="scientific">Cytobacillus mangrovibacter</name>
    <dbReference type="NCBI Taxonomy" id="3299024"/>
    <lineage>
        <taxon>Bacteria</taxon>
        <taxon>Bacillati</taxon>
        <taxon>Bacillota</taxon>
        <taxon>Bacilli</taxon>
        <taxon>Bacillales</taxon>
        <taxon>Bacillaceae</taxon>
        <taxon>Cytobacillus</taxon>
    </lineage>
</organism>
<evidence type="ECO:0000313" key="1">
    <source>
        <dbReference type="EMBL" id="MFE8697780.1"/>
    </source>
</evidence>
<dbReference type="EMBL" id="JBIACJ010000008">
    <property type="protein sequence ID" value="MFE8697780.1"/>
    <property type="molecule type" value="Genomic_DNA"/>
</dbReference>
<dbReference type="RefSeq" id="WP_389221522.1">
    <property type="nucleotide sequence ID" value="NZ_JBIACJ010000008.1"/>
</dbReference>